<dbReference type="Gene3D" id="1.20.120.50">
    <property type="entry name" value="Hemerythrin-like"/>
    <property type="match status" value="1"/>
</dbReference>
<evidence type="ECO:0000313" key="6">
    <source>
        <dbReference type="EMBL" id="VAW69958.1"/>
    </source>
</evidence>
<reference evidence="5" key="1">
    <citation type="submission" date="2018-06" db="EMBL/GenBank/DDBJ databases">
        <authorList>
            <person name="Zhirakovskaya E."/>
        </authorList>
    </citation>
    <scope>NUCLEOTIDE SEQUENCE</scope>
</reference>
<proteinExistence type="inferred from homology"/>
<evidence type="ECO:0000256" key="3">
    <source>
        <dbReference type="ARBA" id="ARBA00023004"/>
    </source>
</evidence>
<organism evidence="5">
    <name type="scientific">hydrothermal vent metagenome</name>
    <dbReference type="NCBI Taxonomy" id="652676"/>
    <lineage>
        <taxon>unclassified sequences</taxon>
        <taxon>metagenomes</taxon>
        <taxon>ecological metagenomes</taxon>
    </lineage>
</organism>
<dbReference type="InterPro" id="IPR012312">
    <property type="entry name" value="Hemerythrin-like"/>
</dbReference>
<dbReference type="InterPro" id="IPR035938">
    <property type="entry name" value="Hemerythrin-like_sf"/>
</dbReference>
<keyword evidence="3" id="KW-0408">Iron</keyword>
<dbReference type="PROSITE" id="PS00550">
    <property type="entry name" value="HEMERYTHRINS"/>
    <property type="match status" value="1"/>
</dbReference>
<dbReference type="EMBL" id="UOFI01000183">
    <property type="protein sequence ID" value="VAW69958.1"/>
    <property type="molecule type" value="Genomic_DNA"/>
</dbReference>
<dbReference type="CDD" id="cd12107">
    <property type="entry name" value="Hemerythrin"/>
    <property type="match status" value="1"/>
</dbReference>
<dbReference type="Pfam" id="PF01814">
    <property type="entry name" value="Hemerythrin"/>
    <property type="match status" value="1"/>
</dbReference>
<dbReference type="InterPro" id="IPR016131">
    <property type="entry name" value="Haemerythrin_Fe_BS"/>
</dbReference>
<dbReference type="NCBIfam" id="TIGR02481">
    <property type="entry name" value="hemeryth_dom"/>
    <property type="match status" value="1"/>
</dbReference>
<dbReference type="GO" id="GO:0046872">
    <property type="term" value="F:metal ion binding"/>
    <property type="evidence" value="ECO:0007669"/>
    <property type="project" value="UniProtKB-KW"/>
</dbReference>
<dbReference type="NCBIfam" id="NF033749">
    <property type="entry name" value="bact_hemeryth"/>
    <property type="match status" value="1"/>
</dbReference>
<accession>A0A3B0QY52</accession>
<dbReference type="InterPro" id="IPR012827">
    <property type="entry name" value="Hemerythrin_metal-bd"/>
</dbReference>
<name>A0A3B0QY52_9ZZZZ</name>
<dbReference type="PANTHER" id="PTHR37164">
    <property type="entry name" value="BACTERIOHEMERYTHRIN"/>
    <property type="match status" value="1"/>
</dbReference>
<evidence type="ECO:0000259" key="4">
    <source>
        <dbReference type="Pfam" id="PF01814"/>
    </source>
</evidence>
<feature type="domain" description="Hemerythrin-like" evidence="4">
    <location>
        <begin position="15"/>
        <end position="128"/>
    </location>
</feature>
<sequence length="136" mass="15889">MALLAWSELKYGVNIKDVDEQHQRLIAILNELHEATNVGRGRDVIQKIISELESYTKYHFNLEEKLMTANKYPDFKEHKKKHDFFTGHVEELRKGLESGQKDLTIDALTFLRDWVDEHITGTDKEYTAYLNSKGVH</sequence>
<dbReference type="InterPro" id="IPR050669">
    <property type="entry name" value="Hemerythrin"/>
</dbReference>
<keyword evidence="2" id="KW-0479">Metal-binding</keyword>
<dbReference type="AlphaFoldDB" id="A0A3B0QY52"/>
<dbReference type="PANTHER" id="PTHR37164:SF1">
    <property type="entry name" value="BACTERIOHEMERYTHRIN"/>
    <property type="match status" value="1"/>
</dbReference>
<protein>
    <recommendedName>
        <fullName evidence="4">Hemerythrin-like domain-containing protein</fullName>
    </recommendedName>
</protein>
<evidence type="ECO:0000256" key="2">
    <source>
        <dbReference type="ARBA" id="ARBA00022723"/>
    </source>
</evidence>
<dbReference type="SUPFAM" id="SSF47188">
    <property type="entry name" value="Hemerythrin-like"/>
    <property type="match status" value="1"/>
</dbReference>
<evidence type="ECO:0000256" key="1">
    <source>
        <dbReference type="ARBA" id="ARBA00010587"/>
    </source>
</evidence>
<evidence type="ECO:0000313" key="5">
    <source>
        <dbReference type="EMBL" id="VAV85001.1"/>
    </source>
</evidence>
<comment type="similarity">
    <text evidence="1">Belongs to the hemerythrin family.</text>
</comment>
<dbReference type="EMBL" id="UOEA01000079">
    <property type="protein sequence ID" value="VAV85001.1"/>
    <property type="molecule type" value="Genomic_DNA"/>
</dbReference>
<gene>
    <name evidence="5" type="ORF">MNBD_DELTA01-1325</name>
    <name evidence="6" type="ORF">MNBD_GAMMA09-1030</name>
</gene>